<evidence type="ECO:0000313" key="2">
    <source>
        <dbReference type="EMBL" id="MEM5496620.1"/>
    </source>
</evidence>
<sequence length="211" mass="23235">MQLKSIMLKTIALILLPGVSFVFDASAQNNSLEQVNSLERIDSLDPVDSQAAQTWNKIYEVFSHPRCANCHVPDDNLPRWSGPNYGKTSVHGMNISGGQSRIGVETVMCSTCHAHTNSDEPHGPPGAPVWMLAPVEMLWWQQSSKQICEQIKDPARNGGRTLEEVAHHIAEDELVHWGWDPGKGREPAPYSAKETADFVTLWANAGAPCPE</sequence>
<reference evidence="2 3" key="1">
    <citation type="submission" date="2024-03" db="EMBL/GenBank/DDBJ databases">
        <title>Community enrichment and isolation of bacterial strains for fucoidan degradation.</title>
        <authorList>
            <person name="Sichert A."/>
        </authorList>
    </citation>
    <scope>NUCLEOTIDE SEQUENCE [LARGE SCALE GENOMIC DNA]</scope>
    <source>
        <strain evidence="2 3">AS12</strain>
    </source>
</reference>
<gene>
    <name evidence="2" type="ORF">WNY77_04325</name>
</gene>
<keyword evidence="1" id="KW-0732">Signal</keyword>
<evidence type="ECO:0000313" key="3">
    <source>
        <dbReference type="Proteomes" id="UP001461163"/>
    </source>
</evidence>
<feature type="signal peptide" evidence="1">
    <location>
        <begin position="1"/>
        <end position="27"/>
    </location>
</feature>
<dbReference type="EMBL" id="JBBMQS010000002">
    <property type="protein sequence ID" value="MEM5496620.1"/>
    <property type="molecule type" value="Genomic_DNA"/>
</dbReference>
<protein>
    <recommendedName>
        <fullName evidence="4">Cytochrome c domain-containing protein</fullName>
    </recommendedName>
</protein>
<dbReference type="RefSeq" id="WP_342881016.1">
    <property type="nucleotide sequence ID" value="NZ_JBBMQS010000002.1"/>
</dbReference>
<evidence type="ECO:0008006" key="4">
    <source>
        <dbReference type="Google" id="ProtNLM"/>
    </source>
</evidence>
<name>A0ABU9SRV3_9ALTE</name>
<accession>A0ABU9SRV3</accession>
<keyword evidence="3" id="KW-1185">Reference proteome</keyword>
<dbReference type="Proteomes" id="UP001461163">
    <property type="component" value="Unassembled WGS sequence"/>
</dbReference>
<dbReference type="InterPro" id="IPR036280">
    <property type="entry name" value="Multihaem_cyt_sf"/>
</dbReference>
<comment type="caution">
    <text evidence="2">The sequence shown here is derived from an EMBL/GenBank/DDBJ whole genome shotgun (WGS) entry which is preliminary data.</text>
</comment>
<feature type="chain" id="PRO_5046435098" description="Cytochrome c domain-containing protein" evidence="1">
    <location>
        <begin position="28"/>
        <end position="211"/>
    </location>
</feature>
<evidence type="ECO:0000256" key="1">
    <source>
        <dbReference type="SAM" id="SignalP"/>
    </source>
</evidence>
<proteinExistence type="predicted"/>
<organism evidence="2 3">
    <name type="scientific">Paraglaciecola mesophila</name>
    <dbReference type="NCBI Taxonomy" id="197222"/>
    <lineage>
        <taxon>Bacteria</taxon>
        <taxon>Pseudomonadati</taxon>
        <taxon>Pseudomonadota</taxon>
        <taxon>Gammaproteobacteria</taxon>
        <taxon>Alteromonadales</taxon>
        <taxon>Alteromonadaceae</taxon>
        <taxon>Paraglaciecola</taxon>
    </lineage>
</organism>
<dbReference type="SUPFAM" id="SSF48695">
    <property type="entry name" value="Multiheme cytochromes"/>
    <property type="match status" value="1"/>
</dbReference>